<dbReference type="KEGG" id="spon:HME9304_02964"/>
<protein>
    <recommendedName>
        <fullName evidence="3">Carboxypeptidase-like regulatory domain-containing protein</fullName>
    </recommendedName>
</protein>
<dbReference type="EMBL" id="CP030104">
    <property type="protein sequence ID" value="AWX45932.1"/>
    <property type="molecule type" value="Genomic_DNA"/>
</dbReference>
<sequence>MSPWPQNSMKWFYGLFGLCSIFFSNILAAQLDYKGKIIDGKSGHPIPYVNVGIVEKGIGTVSDEEGMFHLEFNPDLYASSDVVLFSSLGYEKLEIPISDLKFVYNEYPILKLNPSILELNEVVVTDKKGEFVQKSAGYKNTGEPVYGYWKDNIALGGELASHIRVAKGLRQLKSFGFEVWENVSDSVLLRINIYDIGSFGLPGNNLNESGLNMLHTIKENDMFAHIDLMPYSIFVRDDFIVSVELLQVYGKKEPRMALAGVSFGNGSFRRYASQDKWEKVSDKSLAFFLETAHFVPVKEAERIRKREKRRKERLPIISGFVIENGRMVPNVTVRNLRTKEWTTTNENGRYTLHARPTDRLIFTKKGYFNASWRVKRRLTLNVKLKSKYSSLP</sequence>
<dbReference type="Proteomes" id="UP000248536">
    <property type="component" value="Chromosome"/>
</dbReference>
<name>A0A2Z4LVZ7_9FLAO</name>
<evidence type="ECO:0000313" key="1">
    <source>
        <dbReference type="EMBL" id="AWX45932.1"/>
    </source>
</evidence>
<keyword evidence="2" id="KW-1185">Reference proteome</keyword>
<evidence type="ECO:0000313" key="2">
    <source>
        <dbReference type="Proteomes" id="UP000248536"/>
    </source>
</evidence>
<evidence type="ECO:0008006" key="3">
    <source>
        <dbReference type="Google" id="ProtNLM"/>
    </source>
</evidence>
<dbReference type="InterPro" id="IPR008969">
    <property type="entry name" value="CarboxyPept-like_regulatory"/>
</dbReference>
<dbReference type="AlphaFoldDB" id="A0A2Z4LVZ7"/>
<dbReference type="Pfam" id="PF13715">
    <property type="entry name" value="CarbopepD_reg_2"/>
    <property type="match status" value="1"/>
</dbReference>
<accession>A0A2Z4LVZ7</accession>
<organism evidence="1 2">
    <name type="scientific">Flagellimonas maritima</name>
    <dbReference type="NCBI Taxonomy" id="1383885"/>
    <lineage>
        <taxon>Bacteria</taxon>
        <taxon>Pseudomonadati</taxon>
        <taxon>Bacteroidota</taxon>
        <taxon>Flavobacteriia</taxon>
        <taxon>Flavobacteriales</taxon>
        <taxon>Flavobacteriaceae</taxon>
        <taxon>Flagellimonas</taxon>
    </lineage>
</organism>
<dbReference type="SUPFAM" id="SSF49464">
    <property type="entry name" value="Carboxypeptidase regulatory domain-like"/>
    <property type="match status" value="2"/>
</dbReference>
<proteinExistence type="predicted"/>
<gene>
    <name evidence="1" type="ORF">HME9304_02964</name>
</gene>
<dbReference type="OrthoDB" id="848221at2"/>
<reference evidence="1 2" key="1">
    <citation type="submission" date="2018-06" db="EMBL/GenBank/DDBJ databases">
        <title>Spongiibacterium sp. HME9304 Genome sequencing and assembly.</title>
        <authorList>
            <person name="Kang H."/>
            <person name="Kim H."/>
            <person name="Joh K."/>
        </authorList>
    </citation>
    <scope>NUCLEOTIDE SEQUENCE [LARGE SCALE GENOMIC DNA]</scope>
    <source>
        <strain evidence="1 2">HME9304</strain>
    </source>
</reference>